<comment type="caution">
    <text evidence="4">The sequence shown here is derived from an EMBL/GenBank/DDBJ whole genome shotgun (WGS) entry which is preliminary data.</text>
</comment>
<dbReference type="InterPro" id="IPR050417">
    <property type="entry name" value="Sugar_Epim/Isomerase"/>
</dbReference>
<protein>
    <submittedName>
        <fullName evidence="4">Hydroxypyruvate isomerase</fullName>
        <ecNumber evidence="4">5.3.1.22</ecNumber>
    </submittedName>
</protein>
<evidence type="ECO:0000313" key="4">
    <source>
        <dbReference type="EMBL" id="NIH55910.1"/>
    </source>
</evidence>
<comment type="similarity">
    <text evidence="2">Belongs to the hyi family.</text>
</comment>
<keyword evidence="5" id="KW-1185">Reference proteome</keyword>
<dbReference type="PIRSF" id="PIRSF006241">
    <property type="entry name" value="HyI"/>
    <property type="match status" value="1"/>
</dbReference>
<evidence type="ECO:0000256" key="2">
    <source>
        <dbReference type="PIRNR" id="PIRNR006241"/>
    </source>
</evidence>
<reference evidence="4 5" key="1">
    <citation type="submission" date="2020-02" db="EMBL/GenBank/DDBJ databases">
        <title>Sequencing the genomes of 1000 actinobacteria strains.</title>
        <authorList>
            <person name="Klenk H.-P."/>
        </authorList>
    </citation>
    <scope>NUCLEOTIDE SEQUENCE [LARGE SCALE GENOMIC DNA]</scope>
    <source>
        <strain evidence="4 5">DSM 19609</strain>
    </source>
</reference>
<dbReference type="InterPro" id="IPR013022">
    <property type="entry name" value="Xyl_isomerase-like_TIM-brl"/>
</dbReference>
<sequence>MTMTPTRALEKRHFRYSLSIGWFCTDVPVPARFDRARQLGFRAVEMFWPGEPAEELRRAQRRSGVDVALVNMFEGDYAAGDRGFACDPARRETWREALDRALDLATDLSCRRVNVLTGDVPRGRTRAEAQDCVLENLDWAAPRATDRGVTLLIEPLNHLTHPHYLCQRTSDVLAILDELDRAGVALQYDLFHAQCSEGNLIGTLRQSLPRIGHVQLADVPTRSAPGTGEINFGNVLGELAELGYEGFVGLEYDPSQVEDPFAWLPFPERSRIPRLSGSLSPSTAPA</sequence>
<dbReference type="Proteomes" id="UP000749311">
    <property type="component" value="Unassembled WGS sequence"/>
</dbReference>
<dbReference type="PANTHER" id="PTHR43489">
    <property type="entry name" value="ISOMERASE"/>
    <property type="match status" value="1"/>
</dbReference>
<organism evidence="4 5">
    <name type="scientific">Brooklawnia cerclae</name>
    <dbReference type="NCBI Taxonomy" id="349934"/>
    <lineage>
        <taxon>Bacteria</taxon>
        <taxon>Bacillati</taxon>
        <taxon>Actinomycetota</taxon>
        <taxon>Actinomycetes</taxon>
        <taxon>Propionibacteriales</taxon>
        <taxon>Propionibacteriaceae</taxon>
        <taxon>Brooklawnia</taxon>
    </lineage>
</organism>
<dbReference type="Pfam" id="PF01261">
    <property type="entry name" value="AP_endonuc_2"/>
    <property type="match status" value="1"/>
</dbReference>
<dbReference type="PANTHER" id="PTHR43489:SF6">
    <property type="entry name" value="HYDROXYPYRUVATE ISOMERASE-RELATED"/>
    <property type="match status" value="1"/>
</dbReference>
<keyword evidence="1 2" id="KW-0413">Isomerase</keyword>
<evidence type="ECO:0000313" key="5">
    <source>
        <dbReference type="Proteomes" id="UP000749311"/>
    </source>
</evidence>
<feature type="domain" description="Xylose isomerase-like TIM barrel" evidence="3">
    <location>
        <begin position="33"/>
        <end position="259"/>
    </location>
</feature>
<dbReference type="SUPFAM" id="SSF51658">
    <property type="entry name" value="Xylose isomerase-like"/>
    <property type="match status" value="1"/>
</dbReference>
<name>A0ABX0SC01_9ACTN</name>
<dbReference type="InterPro" id="IPR026040">
    <property type="entry name" value="HyI-like"/>
</dbReference>
<dbReference type="GO" id="GO:0008903">
    <property type="term" value="F:hydroxypyruvate isomerase activity"/>
    <property type="evidence" value="ECO:0007669"/>
    <property type="project" value="UniProtKB-EC"/>
</dbReference>
<accession>A0ABX0SC01</accession>
<dbReference type="Gene3D" id="3.20.20.150">
    <property type="entry name" value="Divalent-metal-dependent TIM barrel enzymes"/>
    <property type="match status" value="1"/>
</dbReference>
<evidence type="ECO:0000259" key="3">
    <source>
        <dbReference type="Pfam" id="PF01261"/>
    </source>
</evidence>
<dbReference type="InterPro" id="IPR036237">
    <property type="entry name" value="Xyl_isomerase-like_sf"/>
</dbReference>
<gene>
    <name evidence="4" type="ORF">FB473_000555</name>
</gene>
<proteinExistence type="inferred from homology"/>
<evidence type="ECO:0000256" key="1">
    <source>
        <dbReference type="ARBA" id="ARBA00023235"/>
    </source>
</evidence>
<dbReference type="EC" id="5.3.1.22" evidence="4"/>
<dbReference type="EMBL" id="JAAMOZ010000001">
    <property type="protein sequence ID" value="NIH55910.1"/>
    <property type="molecule type" value="Genomic_DNA"/>
</dbReference>